<dbReference type="EMBL" id="JAQIZZ010000007">
    <property type="protein sequence ID" value="KAJ5533113.1"/>
    <property type="molecule type" value="Genomic_DNA"/>
</dbReference>
<sequence length="427" mass="48072">MSQKKSQMRLGQSPDKNSPKNHDIAQYPKGNAHISVDGSIVPLQDAITTAGNVIQQPLMYLSPYLSTTESRFFMHVFRTETATRLFPAAPPVFLERMITGALEKPHLLYALLAAACSHHSRLVQQETHQRSMVACLKYTNLAISNLRSALADDNEMLQPETVTTAMTLCTNDVCNGNMDVWNVHLDGVIRLLTAFMEQQKENSRIDPYAQCLVKWCITMDVLAGFSGRCTVQSGLLAQVSNQSVDEIDDICGYSLELAPFLAQLPQLAKCQEQLSTTSEQEILEAKISRLIGATVSEAKLDSMGDLAIELHYTHLAFVHSALLYLHRRIQNLSRNHVKVRKDVMNIIDSIRRIGSFSPANILILWPIFTAGCETEIISERQYIQNRMNNMQCFGMGNYTYLFNFWASETSLPWDVYFSHLGKEVVLF</sequence>
<dbReference type="InterPro" id="IPR021858">
    <property type="entry name" value="Fun_TF"/>
</dbReference>
<evidence type="ECO:0000313" key="4">
    <source>
        <dbReference type="EMBL" id="KAJ5533113.1"/>
    </source>
</evidence>
<accession>A0AAD6CT71</accession>
<name>A0AAD6CT71_9EURO</name>
<evidence type="ECO:0000256" key="2">
    <source>
        <dbReference type="ARBA" id="ARBA00023242"/>
    </source>
</evidence>
<dbReference type="PANTHER" id="PTHR37534:SF43">
    <property type="entry name" value="FINGER DOMAIN PROTEIN, PUTATIVE (AFU_ORTHOLOGUE AFUA_1G01850)-RELATED"/>
    <property type="match status" value="1"/>
</dbReference>
<dbReference type="GO" id="GO:0000976">
    <property type="term" value="F:transcription cis-regulatory region binding"/>
    <property type="evidence" value="ECO:0007669"/>
    <property type="project" value="TreeGrafter"/>
</dbReference>
<proteinExistence type="predicted"/>
<evidence type="ECO:0000256" key="3">
    <source>
        <dbReference type="SAM" id="MobiDB-lite"/>
    </source>
</evidence>
<dbReference type="PANTHER" id="PTHR37534">
    <property type="entry name" value="TRANSCRIPTIONAL ACTIVATOR PROTEIN UGA3"/>
    <property type="match status" value="1"/>
</dbReference>
<comment type="subcellular location">
    <subcellularLocation>
        <location evidence="1">Nucleus</location>
    </subcellularLocation>
</comment>
<dbReference type="GO" id="GO:0005634">
    <property type="term" value="C:nucleus"/>
    <property type="evidence" value="ECO:0007669"/>
    <property type="project" value="UniProtKB-SubCell"/>
</dbReference>
<evidence type="ECO:0000256" key="1">
    <source>
        <dbReference type="ARBA" id="ARBA00004123"/>
    </source>
</evidence>
<organism evidence="4 5">
    <name type="scientific">Penicillium frequentans</name>
    <dbReference type="NCBI Taxonomy" id="3151616"/>
    <lineage>
        <taxon>Eukaryota</taxon>
        <taxon>Fungi</taxon>
        <taxon>Dikarya</taxon>
        <taxon>Ascomycota</taxon>
        <taxon>Pezizomycotina</taxon>
        <taxon>Eurotiomycetes</taxon>
        <taxon>Eurotiomycetidae</taxon>
        <taxon>Eurotiales</taxon>
        <taxon>Aspergillaceae</taxon>
        <taxon>Penicillium</taxon>
    </lineage>
</organism>
<dbReference type="GO" id="GO:0045944">
    <property type="term" value="P:positive regulation of transcription by RNA polymerase II"/>
    <property type="evidence" value="ECO:0007669"/>
    <property type="project" value="TreeGrafter"/>
</dbReference>
<keyword evidence="5" id="KW-1185">Reference proteome</keyword>
<reference evidence="4 5" key="1">
    <citation type="journal article" date="2023" name="IMA Fungus">
        <title>Comparative genomic study of the Penicillium genus elucidates a diverse pangenome and 15 lateral gene transfer events.</title>
        <authorList>
            <person name="Petersen C."/>
            <person name="Sorensen T."/>
            <person name="Nielsen M.R."/>
            <person name="Sondergaard T.E."/>
            <person name="Sorensen J.L."/>
            <person name="Fitzpatrick D.A."/>
            <person name="Frisvad J.C."/>
            <person name="Nielsen K.L."/>
        </authorList>
    </citation>
    <scope>NUCLEOTIDE SEQUENCE [LARGE SCALE GENOMIC DNA]</scope>
    <source>
        <strain evidence="4 5">IBT 35679</strain>
    </source>
</reference>
<evidence type="ECO:0000313" key="5">
    <source>
        <dbReference type="Proteomes" id="UP001220324"/>
    </source>
</evidence>
<dbReference type="Pfam" id="PF11951">
    <property type="entry name" value="Fungal_trans_2"/>
    <property type="match status" value="1"/>
</dbReference>
<comment type="caution">
    <text evidence="4">The sequence shown here is derived from an EMBL/GenBank/DDBJ whole genome shotgun (WGS) entry which is preliminary data.</text>
</comment>
<protein>
    <submittedName>
        <fullName evidence="4">Uncharacterized protein</fullName>
    </submittedName>
</protein>
<gene>
    <name evidence="4" type="ORF">N7494_009665</name>
</gene>
<dbReference type="Proteomes" id="UP001220324">
    <property type="component" value="Unassembled WGS sequence"/>
</dbReference>
<feature type="region of interest" description="Disordered" evidence="3">
    <location>
        <begin position="1"/>
        <end position="27"/>
    </location>
</feature>
<keyword evidence="2" id="KW-0539">Nucleus</keyword>
<dbReference type="AlphaFoldDB" id="A0AAD6CT71"/>
<dbReference type="GO" id="GO:0003700">
    <property type="term" value="F:DNA-binding transcription factor activity"/>
    <property type="evidence" value="ECO:0007669"/>
    <property type="project" value="TreeGrafter"/>
</dbReference>